<organism evidence="2 3">
    <name type="scientific">Senna tora</name>
    <dbReference type="NCBI Taxonomy" id="362788"/>
    <lineage>
        <taxon>Eukaryota</taxon>
        <taxon>Viridiplantae</taxon>
        <taxon>Streptophyta</taxon>
        <taxon>Embryophyta</taxon>
        <taxon>Tracheophyta</taxon>
        <taxon>Spermatophyta</taxon>
        <taxon>Magnoliopsida</taxon>
        <taxon>eudicotyledons</taxon>
        <taxon>Gunneridae</taxon>
        <taxon>Pentapetalae</taxon>
        <taxon>rosids</taxon>
        <taxon>fabids</taxon>
        <taxon>Fabales</taxon>
        <taxon>Fabaceae</taxon>
        <taxon>Caesalpinioideae</taxon>
        <taxon>Cassia clade</taxon>
        <taxon>Senna</taxon>
    </lineage>
</organism>
<protein>
    <submittedName>
        <fullName evidence="2">Uncharacterized protein</fullName>
    </submittedName>
</protein>
<evidence type="ECO:0000256" key="1">
    <source>
        <dbReference type="SAM" id="MobiDB-lite"/>
    </source>
</evidence>
<accession>A0A834SYB4</accession>
<dbReference type="Proteomes" id="UP000634136">
    <property type="component" value="Unassembled WGS sequence"/>
</dbReference>
<reference evidence="2" key="1">
    <citation type="submission" date="2020-09" db="EMBL/GenBank/DDBJ databases">
        <title>Genome-Enabled Discovery of Anthraquinone Biosynthesis in Senna tora.</title>
        <authorList>
            <person name="Kang S.-H."/>
            <person name="Pandey R.P."/>
            <person name="Lee C.-M."/>
            <person name="Sim J.-S."/>
            <person name="Jeong J.-T."/>
            <person name="Choi B.-S."/>
            <person name="Jung M."/>
            <person name="Ginzburg D."/>
            <person name="Zhao K."/>
            <person name="Won S.Y."/>
            <person name="Oh T.-J."/>
            <person name="Yu Y."/>
            <person name="Kim N.-H."/>
            <person name="Lee O.R."/>
            <person name="Lee T.-H."/>
            <person name="Bashyal P."/>
            <person name="Kim T.-S."/>
            <person name="Lee W.-H."/>
            <person name="Kawkins C."/>
            <person name="Kim C.-K."/>
            <person name="Kim J.S."/>
            <person name="Ahn B.O."/>
            <person name="Rhee S.Y."/>
            <person name="Sohng J.K."/>
        </authorList>
    </citation>
    <scope>NUCLEOTIDE SEQUENCE</scope>
    <source>
        <tissue evidence="2">Leaf</tissue>
    </source>
</reference>
<gene>
    <name evidence="2" type="ORF">G2W53_032909</name>
</gene>
<dbReference type="EMBL" id="JAAIUW010000010">
    <property type="protein sequence ID" value="KAF7811933.1"/>
    <property type="molecule type" value="Genomic_DNA"/>
</dbReference>
<comment type="caution">
    <text evidence="2">The sequence shown here is derived from an EMBL/GenBank/DDBJ whole genome shotgun (WGS) entry which is preliminary data.</text>
</comment>
<dbReference type="AlphaFoldDB" id="A0A834SYB4"/>
<keyword evidence="3" id="KW-1185">Reference proteome</keyword>
<proteinExistence type="predicted"/>
<sequence length="20" mass="2370">MGNSDFYEEEPFFPSYPEAL</sequence>
<name>A0A834SYB4_9FABA</name>
<feature type="region of interest" description="Disordered" evidence="1">
    <location>
        <begin position="1"/>
        <end position="20"/>
    </location>
</feature>
<feature type="compositionally biased region" description="Acidic residues" evidence="1">
    <location>
        <begin position="1"/>
        <end position="11"/>
    </location>
</feature>
<evidence type="ECO:0000313" key="3">
    <source>
        <dbReference type="Proteomes" id="UP000634136"/>
    </source>
</evidence>
<evidence type="ECO:0000313" key="2">
    <source>
        <dbReference type="EMBL" id="KAF7811933.1"/>
    </source>
</evidence>